<keyword evidence="5" id="KW-1185">Reference proteome</keyword>
<evidence type="ECO:0000313" key="5">
    <source>
        <dbReference type="Proteomes" id="UP001151699"/>
    </source>
</evidence>
<dbReference type="PANTHER" id="PTHR13213:SF2">
    <property type="entry name" value="MYB-BINDING PROTEIN 1A"/>
    <property type="match status" value="1"/>
</dbReference>
<reference evidence="4" key="1">
    <citation type="submission" date="2022-07" db="EMBL/GenBank/DDBJ databases">
        <authorList>
            <person name="Trinca V."/>
            <person name="Uliana J.V.C."/>
            <person name="Torres T.T."/>
            <person name="Ward R.J."/>
            <person name="Monesi N."/>
        </authorList>
    </citation>
    <scope>NUCLEOTIDE SEQUENCE</scope>
    <source>
        <strain evidence="4">HSMRA1968</strain>
        <tissue evidence="4">Whole embryos</tissue>
    </source>
</reference>
<feature type="non-terminal residue" evidence="4">
    <location>
        <position position="1"/>
    </location>
</feature>
<evidence type="ECO:0000256" key="1">
    <source>
        <dbReference type="ARBA" id="ARBA00004123"/>
    </source>
</evidence>
<feature type="region of interest" description="Disordered" evidence="3">
    <location>
        <begin position="1039"/>
        <end position="1079"/>
    </location>
</feature>
<dbReference type="OrthoDB" id="342531at2759"/>
<comment type="caution">
    <text evidence="4">The sequence shown here is derived from an EMBL/GenBank/DDBJ whole genome shotgun (WGS) entry which is preliminary data.</text>
</comment>
<dbReference type="InterPro" id="IPR007015">
    <property type="entry name" value="DNA_pol_V/MYBBP1A"/>
</dbReference>
<keyword evidence="2" id="KW-0539">Nucleus</keyword>
<feature type="compositionally biased region" description="Basic and acidic residues" evidence="3">
    <location>
        <begin position="1039"/>
        <end position="1053"/>
    </location>
</feature>
<dbReference type="GO" id="GO:0003723">
    <property type="term" value="F:RNA binding"/>
    <property type="evidence" value="ECO:0007669"/>
    <property type="project" value="TreeGrafter"/>
</dbReference>
<comment type="subcellular location">
    <subcellularLocation>
        <location evidence="1">Nucleus</location>
    </subcellularLocation>
</comment>
<evidence type="ECO:0000256" key="3">
    <source>
        <dbReference type="SAM" id="MobiDB-lite"/>
    </source>
</evidence>
<protein>
    <submittedName>
        <fullName evidence="4">Myb-binding protein 1A</fullName>
    </submittedName>
</protein>
<dbReference type="AlphaFoldDB" id="A0A9Q0RU79"/>
<accession>A0A9Q0RU79</accession>
<gene>
    <name evidence="4" type="primary">Mybbp1A</name>
    <name evidence="4" type="ORF">Bhyg_16520</name>
</gene>
<name>A0A9Q0RU79_9DIPT</name>
<dbReference type="Pfam" id="PF04931">
    <property type="entry name" value="DNA_pol_phi"/>
    <property type="match status" value="3"/>
</dbReference>
<dbReference type="GO" id="GO:0005730">
    <property type="term" value="C:nucleolus"/>
    <property type="evidence" value="ECO:0007669"/>
    <property type="project" value="InterPro"/>
</dbReference>
<proteinExistence type="predicted"/>
<dbReference type="PANTHER" id="PTHR13213">
    <property type="entry name" value="MYB-BINDING PROTEIN 1A FAMILY MEMBER"/>
    <property type="match status" value="1"/>
</dbReference>
<dbReference type="GO" id="GO:0003714">
    <property type="term" value="F:transcription corepressor activity"/>
    <property type="evidence" value="ECO:0007669"/>
    <property type="project" value="TreeGrafter"/>
</dbReference>
<dbReference type="Proteomes" id="UP001151699">
    <property type="component" value="Unassembled WGS sequence"/>
</dbReference>
<evidence type="ECO:0000313" key="4">
    <source>
        <dbReference type="EMBL" id="KAJ6625239.1"/>
    </source>
</evidence>
<organism evidence="4 5">
    <name type="scientific">Pseudolycoriella hygida</name>
    <dbReference type="NCBI Taxonomy" id="35572"/>
    <lineage>
        <taxon>Eukaryota</taxon>
        <taxon>Metazoa</taxon>
        <taxon>Ecdysozoa</taxon>
        <taxon>Arthropoda</taxon>
        <taxon>Hexapoda</taxon>
        <taxon>Insecta</taxon>
        <taxon>Pterygota</taxon>
        <taxon>Neoptera</taxon>
        <taxon>Endopterygota</taxon>
        <taxon>Diptera</taxon>
        <taxon>Nematocera</taxon>
        <taxon>Sciaroidea</taxon>
        <taxon>Sciaridae</taxon>
        <taxon>Pseudolycoriella</taxon>
    </lineage>
</organism>
<dbReference type="GO" id="GO:0043565">
    <property type="term" value="F:sequence-specific DNA binding"/>
    <property type="evidence" value="ECO:0007669"/>
    <property type="project" value="TreeGrafter"/>
</dbReference>
<sequence>MYERIFNALITSFNSIFGEFRFNDRHNFSKVLSLTMFSRLIDVLRENNPLQLMPGHLIRNLRGPLNSNDGTVNINGSVEFLKYFTTNDDSIEQHRYAIKRIVRGLGASTCSSKSIFFRTLVGILTLPASESVSVDEIIQVMEKELKIGKEIKNKEDSDALIGHILLCGSLIRSNRLESGSDEDLSKCTHLLTTASRHKIVHSSLAFTFLIELLNRLPQKRFQSLVWPIVSKELKRPWERQNINTVHFLLALHAKYPELLDVEYLESSLQTPEILTPLSFKHLGRMFWGNKSMNAVTHPAYDELSQFLCQSNSKQLVKFWCGEVNECLAAPSKLKEIVTIKILKDLFNCGKFKTKTLLKLLTDRFVKMIVSSLKNVKQMKKGSYLVYYYDEFFEAVNKHLSKEEDDDEKVEMIKKFILHPGALTIGKFTSQNFVHQMITHLGCRGVVNMTKIYQSIFIGELAKDPGDATVQWLNVEKQHAAQMMQFLIGSKTKMPDLNNQQKMLLPVVEFCNGILSMKKRDKYLREPLTSEAIQSWKKMFDYVTSPPNKMDQKLDSIFRVMFMFMGLQLFREPETAQLAIVDLEKCMENVNKKKVNARRSKNVDEHEQPQWIEVIVDIFLHLLSQNTKFSKFVVNTLFSHLCPSLTLTAVNQILSVLDMSIANPLSTANDQLRNALSTVLGIDGDTDSVDLDDMTEEEAARLDKGLSAVFQSMKKSNPNKKSKKERTIATTVMHFRIRVLDLVEIYVNVKSPPSMEICLEIMLALFGMVELCVETEQKQLSERIDKVLTKLLAVRHFENVENVNEDHLHKILDALIQRKVNPAAIETYNKLLSKSLTFIVSNLHLAAQQNGSVVSAITNYATQFLNTRNPTMSFTLLKDIFHLRWIGIWLIGVAMAEHGFDSTKQRPRPLRRMQLFELLGQLYKNHGFIKQNAELIKKRSRKIVGSVVKYLNFMQEMNKVYPKEFLALTALLCEIRKCAQNADIPKLNETIEWKEVAEKVQNIRRKVVLLSLDSYQTFCQLNNVQVLKKSDVVERNVETINENDDHSAKENINEKKKRKRQKSLENAENVKANKKQKKLSKAERLRIASEGLNGISFSSVLVDDVEMASNASDSEDVEE</sequence>
<evidence type="ECO:0000256" key="2">
    <source>
        <dbReference type="ARBA" id="ARBA00023242"/>
    </source>
</evidence>
<dbReference type="EMBL" id="WJQU01003402">
    <property type="protein sequence ID" value="KAJ6625239.1"/>
    <property type="molecule type" value="Genomic_DNA"/>
</dbReference>